<accession>A0AAD4R5D3</accession>
<evidence type="ECO:0000256" key="1">
    <source>
        <dbReference type="SAM" id="SignalP"/>
    </source>
</evidence>
<comment type="caution">
    <text evidence="2">The sequence shown here is derived from an EMBL/GenBank/DDBJ whole genome shotgun (WGS) entry which is preliminary data.</text>
</comment>
<evidence type="ECO:0000313" key="2">
    <source>
        <dbReference type="EMBL" id="KAI1710570.1"/>
    </source>
</evidence>
<dbReference type="EMBL" id="JAKKPZ010000025">
    <property type="protein sequence ID" value="KAI1710570.1"/>
    <property type="molecule type" value="Genomic_DNA"/>
</dbReference>
<dbReference type="Proteomes" id="UP001201812">
    <property type="component" value="Unassembled WGS sequence"/>
</dbReference>
<proteinExistence type="predicted"/>
<keyword evidence="3" id="KW-1185">Reference proteome</keyword>
<sequence length="122" mass="13337">MVTSMKCLITVILLALPVSIIGVKVGGSFSFVIPDKEQTEKLVISILLAPILKTGKPNWDEAKVVNVSDSAGEKSQYNFDFDSAVKQFAWGIKITGVNFQIMDVNSSTVNLYYLCCSAKIEI</sequence>
<protein>
    <submittedName>
        <fullName evidence="2">Uncharacterized protein</fullName>
    </submittedName>
</protein>
<feature type="chain" id="PRO_5042096864" evidence="1">
    <location>
        <begin position="23"/>
        <end position="122"/>
    </location>
</feature>
<dbReference type="AlphaFoldDB" id="A0AAD4R5D3"/>
<organism evidence="2 3">
    <name type="scientific">Ditylenchus destructor</name>
    <dbReference type="NCBI Taxonomy" id="166010"/>
    <lineage>
        <taxon>Eukaryota</taxon>
        <taxon>Metazoa</taxon>
        <taxon>Ecdysozoa</taxon>
        <taxon>Nematoda</taxon>
        <taxon>Chromadorea</taxon>
        <taxon>Rhabditida</taxon>
        <taxon>Tylenchina</taxon>
        <taxon>Tylenchomorpha</taxon>
        <taxon>Sphaerularioidea</taxon>
        <taxon>Anguinidae</taxon>
        <taxon>Anguininae</taxon>
        <taxon>Ditylenchus</taxon>
    </lineage>
</organism>
<gene>
    <name evidence="2" type="ORF">DdX_10630</name>
</gene>
<keyword evidence="1" id="KW-0732">Signal</keyword>
<feature type="signal peptide" evidence="1">
    <location>
        <begin position="1"/>
        <end position="22"/>
    </location>
</feature>
<reference evidence="2" key="1">
    <citation type="submission" date="2022-01" db="EMBL/GenBank/DDBJ databases">
        <title>Genome Sequence Resource for Two Populations of Ditylenchus destructor, the Migratory Endoparasitic Phytonematode.</title>
        <authorList>
            <person name="Zhang H."/>
            <person name="Lin R."/>
            <person name="Xie B."/>
        </authorList>
    </citation>
    <scope>NUCLEOTIDE SEQUENCE</scope>
    <source>
        <strain evidence="2">BazhouSP</strain>
    </source>
</reference>
<evidence type="ECO:0000313" key="3">
    <source>
        <dbReference type="Proteomes" id="UP001201812"/>
    </source>
</evidence>
<name>A0AAD4R5D3_9BILA</name>